<keyword evidence="5" id="KW-1185">Reference proteome</keyword>
<dbReference type="InterPro" id="IPR025151">
    <property type="entry name" value="ELYS_dom"/>
</dbReference>
<organism evidence="4 5">
    <name type="scientific">Schizosaccharomyces osmophilus</name>
    <dbReference type="NCBI Taxonomy" id="2545709"/>
    <lineage>
        <taxon>Eukaryota</taxon>
        <taxon>Fungi</taxon>
        <taxon>Dikarya</taxon>
        <taxon>Ascomycota</taxon>
        <taxon>Taphrinomycotina</taxon>
        <taxon>Schizosaccharomycetes</taxon>
        <taxon>Schizosaccharomycetales</taxon>
        <taxon>Schizosaccharomycetaceae</taxon>
        <taxon>Schizosaccharomyces</taxon>
    </lineage>
</organism>
<dbReference type="KEGG" id="som:SOMG_02595"/>
<dbReference type="Proteomes" id="UP001212411">
    <property type="component" value="Chromosome 2"/>
</dbReference>
<comment type="subcellular location">
    <subcellularLocation>
        <location evidence="1">Nucleus</location>
    </subcellularLocation>
</comment>
<reference evidence="4 5" key="1">
    <citation type="journal article" date="2023" name="G3 (Bethesda)">
        <title>A high-quality reference genome for the fission yeast Schizosaccharomyces osmophilus.</title>
        <authorList>
            <person name="Jia G.S."/>
            <person name="Zhang W.C."/>
            <person name="Liang Y."/>
            <person name="Liu X.H."/>
            <person name="Rhind N."/>
            <person name="Pidoux A."/>
            <person name="Brysch-Herzberg M."/>
            <person name="Du L.L."/>
        </authorList>
    </citation>
    <scope>NUCLEOTIDE SEQUENCE [LARGE SCALE GENOMIC DNA]</scope>
    <source>
        <strain evidence="4 5">CBS 15793</strain>
    </source>
</reference>
<evidence type="ECO:0000313" key="4">
    <source>
        <dbReference type="EMBL" id="WBW73988.1"/>
    </source>
</evidence>
<proteinExistence type="predicted"/>
<dbReference type="GeneID" id="80876076"/>
<gene>
    <name evidence="4" type="primary">ely5</name>
    <name evidence="4" type="ORF">SOMG_02595</name>
</gene>
<dbReference type="RefSeq" id="XP_056038231.1">
    <property type="nucleotide sequence ID" value="XM_056181387.1"/>
</dbReference>
<dbReference type="GO" id="GO:0005634">
    <property type="term" value="C:nucleus"/>
    <property type="evidence" value="ECO:0007669"/>
    <property type="project" value="UniProtKB-SubCell"/>
</dbReference>
<dbReference type="AlphaFoldDB" id="A0AAE9WFS9"/>
<sequence length="296" mass="34747">MELDETQFEKFIGLFSIRPEDFPYNQDVRLNIKSLRQNHVDHQLFFDVLFFFIDAIKEPEVCYPPSSMSDLKNLFLTIDSSNIDELKQQCFYYYLLKDWGKSETYADQILLPFNFRHLIDGYYALDHLNFEEALDHFLQPDVLPNFPDKILETFYRHDKFYQMIRFVQFVNPPLDTFRKQECYTLALARFSFLSAFNFMKKCMHPLILWEGLLHVILDSNDKDSCKLIVSLPLIEEEIDIMVSVLSSEKEPLYLDTLLAFLIQSGRIHEACQLAASNPYLNESPISSALQKLGVSN</sequence>
<name>A0AAE9WFS9_9SCHI</name>
<keyword evidence="2" id="KW-0539">Nucleus</keyword>
<evidence type="ECO:0000259" key="3">
    <source>
        <dbReference type="Pfam" id="PF13934"/>
    </source>
</evidence>
<protein>
    <submittedName>
        <fullName evidence="4">Nuclear pore protein Ely5</fullName>
    </submittedName>
</protein>
<accession>A0AAE9WFS9</accession>
<evidence type="ECO:0000256" key="1">
    <source>
        <dbReference type="ARBA" id="ARBA00004123"/>
    </source>
</evidence>
<evidence type="ECO:0000256" key="2">
    <source>
        <dbReference type="ARBA" id="ARBA00023242"/>
    </source>
</evidence>
<feature type="domain" description="ELYS-like" evidence="3">
    <location>
        <begin position="43"/>
        <end position="247"/>
    </location>
</feature>
<dbReference type="Pfam" id="PF13934">
    <property type="entry name" value="ELYS"/>
    <property type="match status" value="1"/>
</dbReference>
<evidence type="ECO:0000313" key="5">
    <source>
        <dbReference type="Proteomes" id="UP001212411"/>
    </source>
</evidence>
<dbReference type="EMBL" id="CP115612">
    <property type="protein sequence ID" value="WBW73988.1"/>
    <property type="molecule type" value="Genomic_DNA"/>
</dbReference>